<proteinExistence type="predicted"/>
<dbReference type="SUPFAM" id="SSF53098">
    <property type="entry name" value="Ribonuclease H-like"/>
    <property type="match status" value="1"/>
</dbReference>
<sequence length="466" mass="53289">MKSQRRMSLTKLAQLMGVSRPTLRKQLVLNGVYSKFTSLAKSELDDLVKHFREAKPDSGVRYLIGFLRNHGVHVQKRRVYSAVHRVDGLGRIVRQQRVIKRKPYQVSRPHALWHVDGHHKLILWGIVIHGFVDGYSRTITGLRASTNNKALTVLEVFLAAVGEYGLPSRVRGDRGAENKKVSVYMILKRGLGRGSFIWGSSTHNTRIERLWVEVGSQFARRWRAFFYRLEALHGLDRRNPHHLWLIHFLFLDLINDDCENFRQEWNCHPISGEGHDMSPQAMCFEGQLRNGIYIDESDDCDGVHPNVIQRFYGTHGPERSQIPGHTGAGQLDDEEVSIPSANGMTGSEDNDERDLEEQIEDAQADNFHHEAVSVPKHSNPFEDDSSMQLFYDSLETAINESIIPPGYGLLPEEWDEEGYPSFEILKSGRRGVKRLRVALPDAIWRPRAEMWGRALAILEHIVILNE</sequence>
<dbReference type="GO" id="GO:0005634">
    <property type="term" value="C:nucleus"/>
    <property type="evidence" value="ECO:0007669"/>
    <property type="project" value="UniProtKB-ARBA"/>
</dbReference>
<dbReference type="Gene3D" id="3.30.420.10">
    <property type="entry name" value="Ribonuclease H-like superfamily/Ribonuclease H"/>
    <property type="match status" value="1"/>
</dbReference>
<accession>A0AAW0C7P3</accession>
<evidence type="ECO:0000259" key="3">
    <source>
        <dbReference type="PROSITE" id="PS50994"/>
    </source>
</evidence>
<dbReference type="GO" id="GO:0015074">
    <property type="term" value="P:DNA integration"/>
    <property type="evidence" value="ECO:0007669"/>
    <property type="project" value="InterPro"/>
</dbReference>
<evidence type="ECO:0000313" key="4">
    <source>
        <dbReference type="EMBL" id="KAK7034947.1"/>
    </source>
</evidence>
<gene>
    <name evidence="4" type="ORF">R3P38DRAFT_2698667</name>
</gene>
<dbReference type="PANTHER" id="PTHR46791">
    <property type="entry name" value="EXPRESSED PROTEIN"/>
    <property type="match status" value="1"/>
</dbReference>
<evidence type="ECO:0000313" key="5">
    <source>
        <dbReference type="Proteomes" id="UP001362999"/>
    </source>
</evidence>
<dbReference type="InterPro" id="IPR058913">
    <property type="entry name" value="Integrase_dom_put"/>
</dbReference>
<dbReference type="AlphaFoldDB" id="A0AAW0C7P3"/>
<protein>
    <recommendedName>
        <fullName evidence="3">Integrase catalytic domain-containing protein</fullName>
    </recommendedName>
</protein>
<dbReference type="InterPro" id="IPR036397">
    <property type="entry name" value="RNaseH_sf"/>
</dbReference>
<evidence type="ECO:0000256" key="1">
    <source>
        <dbReference type="ARBA" id="ARBA00022884"/>
    </source>
</evidence>
<dbReference type="Pfam" id="PF24764">
    <property type="entry name" value="rva_4"/>
    <property type="match status" value="1"/>
</dbReference>
<evidence type="ECO:0000256" key="2">
    <source>
        <dbReference type="SAM" id="MobiDB-lite"/>
    </source>
</evidence>
<dbReference type="InterPro" id="IPR001584">
    <property type="entry name" value="Integrase_cat-core"/>
</dbReference>
<keyword evidence="5" id="KW-1185">Reference proteome</keyword>
<feature type="region of interest" description="Disordered" evidence="2">
    <location>
        <begin position="313"/>
        <end position="355"/>
    </location>
</feature>
<dbReference type="GO" id="GO:0003723">
    <property type="term" value="F:RNA binding"/>
    <property type="evidence" value="ECO:0007669"/>
    <property type="project" value="UniProtKB-KW"/>
</dbReference>
<dbReference type="PROSITE" id="PS50994">
    <property type="entry name" value="INTEGRASE"/>
    <property type="match status" value="1"/>
</dbReference>
<keyword evidence="1" id="KW-0694">RNA-binding</keyword>
<dbReference type="PANTHER" id="PTHR46791:SF5">
    <property type="entry name" value="CLR5 DOMAIN-CONTAINING PROTEIN-RELATED"/>
    <property type="match status" value="1"/>
</dbReference>
<reference evidence="4 5" key="1">
    <citation type="journal article" date="2024" name="J Genomics">
        <title>Draft genome sequencing and assembly of Favolaschia claudopus CIRM-BRFM 2984 isolated from oak limbs.</title>
        <authorList>
            <person name="Navarro D."/>
            <person name="Drula E."/>
            <person name="Chaduli D."/>
            <person name="Cazenave R."/>
            <person name="Ahrendt S."/>
            <person name="Wang J."/>
            <person name="Lipzen A."/>
            <person name="Daum C."/>
            <person name="Barry K."/>
            <person name="Grigoriev I.V."/>
            <person name="Favel A."/>
            <person name="Rosso M.N."/>
            <person name="Martin F."/>
        </authorList>
    </citation>
    <scope>NUCLEOTIDE SEQUENCE [LARGE SCALE GENOMIC DNA]</scope>
    <source>
        <strain evidence="4 5">CIRM-BRFM 2984</strain>
    </source>
</reference>
<dbReference type="InterPro" id="IPR012337">
    <property type="entry name" value="RNaseH-like_sf"/>
</dbReference>
<dbReference type="EMBL" id="JAWWNJ010000020">
    <property type="protein sequence ID" value="KAK7034947.1"/>
    <property type="molecule type" value="Genomic_DNA"/>
</dbReference>
<organism evidence="4 5">
    <name type="scientific">Favolaschia claudopus</name>
    <dbReference type="NCBI Taxonomy" id="2862362"/>
    <lineage>
        <taxon>Eukaryota</taxon>
        <taxon>Fungi</taxon>
        <taxon>Dikarya</taxon>
        <taxon>Basidiomycota</taxon>
        <taxon>Agaricomycotina</taxon>
        <taxon>Agaricomycetes</taxon>
        <taxon>Agaricomycetidae</taxon>
        <taxon>Agaricales</taxon>
        <taxon>Marasmiineae</taxon>
        <taxon>Mycenaceae</taxon>
        <taxon>Favolaschia</taxon>
    </lineage>
</organism>
<comment type="caution">
    <text evidence="4">The sequence shown here is derived from an EMBL/GenBank/DDBJ whole genome shotgun (WGS) entry which is preliminary data.</text>
</comment>
<feature type="domain" description="Integrase catalytic" evidence="3">
    <location>
        <begin position="105"/>
        <end position="210"/>
    </location>
</feature>
<dbReference type="Proteomes" id="UP001362999">
    <property type="component" value="Unassembled WGS sequence"/>
</dbReference>
<feature type="non-terminal residue" evidence="4">
    <location>
        <position position="466"/>
    </location>
</feature>
<name>A0AAW0C7P3_9AGAR</name>